<keyword evidence="3" id="KW-1185">Reference proteome</keyword>
<accession>A0A2S0KF27</accession>
<dbReference type="KEGG" id="git:C6V83_08390"/>
<evidence type="ECO:0000256" key="1">
    <source>
        <dbReference type="SAM" id="Phobius"/>
    </source>
</evidence>
<proteinExistence type="predicted"/>
<keyword evidence="1" id="KW-1133">Transmembrane helix</keyword>
<dbReference type="EMBL" id="CP027433">
    <property type="protein sequence ID" value="AVM00287.1"/>
    <property type="molecule type" value="Genomic_DNA"/>
</dbReference>
<gene>
    <name evidence="2" type="ORF">C6V83_08390</name>
</gene>
<dbReference type="Proteomes" id="UP000239814">
    <property type="component" value="Chromosome"/>
</dbReference>
<dbReference type="AlphaFoldDB" id="A0A2S0KF27"/>
<protein>
    <recommendedName>
        <fullName evidence="4">Glycine zipper family protein</fullName>
    </recommendedName>
</protein>
<feature type="transmembrane region" description="Helical" evidence="1">
    <location>
        <begin position="38"/>
        <end position="57"/>
    </location>
</feature>
<organism evidence="2 3">
    <name type="scientific">Gordonia iterans</name>
    <dbReference type="NCBI Taxonomy" id="1004901"/>
    <lineage>
        <taxon>Bacteria</taxon>
        <taxon>Bacillati</taxon>
        <taxon>Actinomycetota</taxon>
        <taxon>Actinomycetes</taxon>
        <taxon>Mycobacteriales</taxon>
        <taxon>Gordoniaceae</taxon>
        <taxon>Gordonia</taxon>
    </lineage>
</organism>
<evidence type="ECO:0000313" key="2">
    <source>
        <dbReference type="EMBL" id="AVM00287.1"/>
    </source>
</evidence>
<reference evidence="2 3" key="1">
    <citation type="submission" date="2018-03" db="EMBL/GenBank/DDBJ databases">
        <title>Characteristics and genome of n-alkane degrading marine bacteria Gordonia iterans isolated from crude oil contaminated in Tae-an, South Korea.</title>
        <authorList>
            <person name="Lee S.-S."/>
            <person name="Kim H."/>
        </authorList>
    </citation>
    <scope>NUCLEOTIDE SEQUENCE [LARGE SCALE GENOMIC DNA]</scope>
    <source>
        <strain evidence="2 3">Co17</strain>
    </source>
</reference>
<keyword evidence="1" id="KW-0812">Transmembrane</keyword>
<evidence type="ECO:0000313" key="3">
    <source>
        <dbReference type="Proteomes" id="UP000239814"/>
    </source>
</evidence>
<keyword evidence="1" id="KW-0472">Membrane</keyword>
<evidence type="ECO:0008006" key="4">
    <source>
        <dbReference type="Google" id="ProtNLM"/>
    </source>
</evidence>
<feature type="transmembrane region" description="Helical" evidence="1">
    <location>
        <begin position="12"/>
        <end position="32"/>
    </location>
</feature>
<name>A0A2S0KF27_9ACTN</name>
<sequence>MVVTAPRKMADYWNVGTSIALFTALGIVLGLLLGDFAVWVAVGAGLGVVVGAMSVGYQQRRPPED</sequence>